<reference evidence="1 2" key="1">
    <citation type="submission" date="2020-05" db="EMBL/GenBank/DDBJ databases">
        <title>Distinct polysaccharide utilization as determinants for interspecies competition between intestinal Prevotella spp.</title>
        <authorList>
            <person name="Galvez E.J.C."/>
            <person name="Iljazovic A."/>
            <person name="Strowig T."/>
        </authorList>
    </citation>
    <scope>NUCLEOTIDE SEQUENCE [LARGE SCALE GENOMIC DNA]</scope>
    <source>
        <strain evidence="1 2">PROD</strain>
    </source>
</reference>
<accession>A0ABX2AVN4</accession>
<dbReference type="EMBL" id="JABKKE010000009">
    <property type="protein sequence ID" value="NPE14018.1"/>
    <property type="molecule type" value="Genomic_DNA"/>
</dbReference>
<sequence>MSGLKHIIRQLATEGESASIMVGTVSAVDTEARTVDVEPINEDAPVLGVNLQANQAAKLGVVLFPRVGSYVAVAMLSGYSAGVVVLTEDVESIEVNINDGTKLTITEGGISLNVKDSITLDIDDSSAAFNGGKLGGLINVADLTSHLNTIEKDINNLKTVFSSWVPAPQDGGAALKGAVSSWAGQQLALSQRSDYEDDKVKH</sequence>
<proteinExistence type="predicted"/>
<dbReference type="GeneID" id="82157454"/>
<organism evidence="1 2">
    <name type="scientific">Xylanibacter rodentium</name>
    <dbReference type="NCBI Taxonomy" id="2736289"/>
    <lineage>
        <taxon>Bacteria</taxon>
        <taxon>Pseudomonadati</taxon>
        <taxon>Bacteroidota</taxon>
        <taxon>Bacteroidia</taxon>
        <taxon>Bacteroidales</taxon>
        <taxon>Prevotellaceae</taxon>
        <taxon>Xylanibacter</taxon>
    </lineage>
</organism>
<evidence type="ECO:0000313" key="1">
    <source>
        <dbReference type="EMBL" id="NPE14018.1"/>
    </source>
</evidence>
<keyword evidence="2" id="KW-1185">Reference proteome</keyword>
<protein>
    <submittedName>
        <fullName evidence="1">Uncharacterized protein</fullName>
    </submittedName>
</protein>
<evidence type="ECO:0000313" key="2">
    <source>
        <dbReference type="Proteomes" id="UP001193734"/>
    </source>
</evidence>
<comment type="caution">
    <text evidence="1">The sequence shown here is derived from an EMBL/GenBank/DDBJ whole genome shotgun (WGS) entry which is preliminary data.</text>
</comment>
<dbReference type="RefSeq" id="WP_253947653.1">
    <property type="nucleotide sequence ID" value="NZ_CATDVX010000020.1"/>
</dbReference>
<gene>
    <name evidence="1" type="ORF">HPS55_06705</name>
</gene>
<name>A0ABX2AVN4_9BACT</name>
<dbReference type="Proteomes" id="UP001193734">
    <property type="component" value="Unassembled WGS sequence"/>
</dbReference>